<dbReference type="Proteomes" id="UP000675379">
    <property type="component" value="Unassembled WGS sequence"/>
</dbReference>
<comment type="caution">
    <text evidence="1">The sequence shown here is derived from an EMBL/GenBank/DDBJ whole genome shotgun (WGS) entry which is preliminary data.</text>
</comment>
<name>A0A941CQC9_9CLOT</name>
<dbReference type="EMBL" id="JAGSCS010000014">
    <property type="protein sequence ID" value="MBR0576787.1"/>
    <property type="molecule type" value="Genomic_DNA"/>
</dbReference>
<accession>A0A941CQC9</accession>
<gene>
    <name evidence="1" type="ORF">KCG48_10625</name>
</gene>
<proteinExistence type="predicted"/>
<protein>
    <submittedName>
        <fullName evidence="1">Uncharacterized protein</fullName>
    </submittedName>
</protein>
<sequence length="95" mass="11249">MEHMERLEKKRLEVLERIKPICEAFGITDYDYEIRETGQTETLRINKTRIGCSCNSISAVIDELVGYIFLMRWRDRSLGAFSVQTTNAIKRYWIK</sequence>
<evidence type="ECO:0000313" key="1">
    <source>
        <dbReference type="EMBL" id="MBR0576787.1"/>
    </source>
</evidence>
<dbReference type="RefSeq" id="WP_211802206.1">
    <property type="nucleotide sequence ID" value="NZ_JAGSCS010000014.1"/>
</dbReference>
<reference evidence="1" key="1">
    <citation type="submission" date="2021-04" db="EMBL/GenBank/DDBJ databases">
        <title>Proteiniclasticum sedimins sp. nov., an obligate anaerobic bacterium isolated from anaerobic sludge.</title>
        <authorList>
            <person name="Liu J."/>
        </authorList>
    </citation>
    <scope>NUCLEOTIDE SEQUENCE</scope>
    <source>
        <strain evidence="1">BAD-10</strain>
    </source>
</reference>
<keyword evidence="2" id="KW-1185">Reference proteome</keyword>
<organism evidence="1 2">
    <name type="scientific">Proteiniclasticum sediminis</name>
    <dbReference type="NCBI Taxonomy" id="2804028"/>
    <lineage>
        <taxon>Bacteria</taxon>
        <taxon>Bacillati</taxon>
        <taxon>Bacillota</taxon>
        <taxon>Clostridia</taxon>
        <taxon>Eubacteriales</taxon>
        <taxon>Clostridiaceae</taxon>
        <taxon>Proteiniclasticum</taxon>
    </lineage>
</organism>
<evidence type="ECO:0000313" key="2">
    <source>
        <dbReference type="Proteomes" id="UP000675379"/>
    </source>
</evidence>
<dbReference type="AlphaFoldDB" id="A0A941CQC9"/>